<dbReference type="EMBL" id="BMFV01000020">
    <property type="protein sequence ID" value="GGH84089.1"/>
    <property type="molecule type" value="Genomic_DNA"/>
</dbReference>
<gene>
    <name evidence="11 12" type="primary">atpG</name>
    <name evidence="12" type="ORF">GCM10007096_26360</name>
</gene>
<name>A0A8J2ZX06_9BACL</name>
<dbReference type="CDD" id="cd12151">
    <property type="entry name" value="F1-ATPase_gamma"/>
    <property type="match status" value="1"/>
</dbReference>
<comment type="caution">
    <text evidence="12">The sequence shown here is derived from an EMBL/GenBank/DDBJ whole genome shotgun (WGS) entry which is preliminary data.</text>
</comment>
<dbReference type="SUPFAM" id="SSF52943">
    <property type="entry name" value="ATP synthase (F1-ATPase), gamma subunit"/>
    <property type="match status" value="1"/>
</dbReference>
<dbReference type="PANTHER" id="PTHR11693:SF22">
    <property type="entry name" value="ATP SYNTHASE SUBUNIT GAMMA, MITOCHONDRIAL"/>
    <property type="match status" value="1"/>
</dbReference>
<evidence type="ECO:0000256" key="4">
    <source>
        <dbReference type="ARBA" id="ARBA00022448"/>
    </source>
</evidence>
<dbReference type="Pfam" id="PF00231">
    <property type="entry name" value="ATP-synt"/>
    <property type="match status" value="1"/>
</dbReference>
<keyword evidence="9 11" id="KW-0139">CF(1)</keyword>
<evidence type="ECO:0000256" key="8">
    <source>
        <dbReference type="ARBA" id="ARBA00023136"/>
    </source>
</evidence>
<keyword evidence="10 11" id="KW-0066">ATP synthesis</keyword>
<sequence length="286" mass="31701">MASLRDLKARINSTKNTRKITNAMQMVSAAKLNRAQLQAQAYQSYTNKLREVVSNIATANKGSIRHPMLQSRPVKKTAYIAFTAERGLAGAYNSNVLKRVNKMVSERHNSSDEYTIIALGRMGLNSFRNREMPIASEKIGLPDQPTFDDVKDIAKLAVGMFERQEIDELHLVYNHFNSAISQEVRDMKLLPLGEVEAAGEAATYEYEPDAEEVLETLLPLYAEGLIFGTLLDAKAAEHAARMTAMQSSTDNASELIDKYTLQYNRARQAAITQEISEIVGGAAALQ</sequence>
<dbReference type="PANTHER" id="PTHR11693">
    <property type="entry name" value="ATP SYNTHASE GAMMA CHAIN"/>
    <property type="match status" value="1"/>
</dbReference>
<comment type="similarity">
    <text evidence="3 11">Belongs to the ATPase gamma chain family.</text>
</comment>
<evidence type="ECO:0000256" key="11">
    <source>
        <dbReference type="HAMAP-Rule" id="MF_00815"/>
    </source>
</evidence>
<dbReference type="Gene3D" id="3.40.1380.10">
    <property type="match status" value="1"/>
</dbReference>
<proteinExistence type="inferred from homology"/>
<reference evidence="12" key="1">
    <citation type="journal article" date="2014" name="Int. J. Syst. Evol. Microbiol.">
        <title>Complete genome sequence of Corynebacterium casei LMG S-19264T (=DSM 44701T), isolated from a smear-ripened cheese.</title>
        <authorList>
            <consortium name="US DOE Joint Genome Institute (JGI-PGF)"/>
            <person name="Walter F."/>
            <person name="Albersmeier A."/>
            <person name="Kalinowski J."/>
            <person name="Ruckert C."/>
        </authorList>
    </citation>
    <scope>NUCLEOTIDE SEQUENCE</scope>
    <source>
        <strain evidence="12">CGMCC 1.12777</strain>
    </source>
</reference>
<evidence type="ECO:0000256" key="9">
    <source>
        <dbReference type="ARBA" id="ARBA00023196"/>
    </source>
</evidence>
<dbReference type="PRINTS" id="PR00126">
    <property type="entry name" value="ATPASEGAMMA"/>
</dbReference>
<dbReference type="Proteomes" id="UP000656813">
    <property type="component" value="Unassembled WGS sequence"/>
</dbReference>
<dbReference type="GO" id="GO:0042777">
    <property type="term" value="P:proton motive force-driven plasma membrane ATP synthesis"/>
    <property type="evidence" value="ECO:0007669"/>
    <property type="project" value="UniProtKB-UniRule"/>
</dbReference>
<dbReference type="GO" id="GO:0046933">
    <property type="term" value="F:proton-transporting ATP synthase activity, rotational mechanism"/>
    <property type="evidence" value="ECO:0007669"/>
    <property type="project" value="UniProtKB-UniRule"/>
</dbReference>
<accession>A0A8J2ZX06</accession>
<dbReference type="NCBIfam" id="TIGR01146">
    <property type="entry name" value="ATPsyn_F1gamma"/>
    <property type="match status" value="1"/>
</dbReference>
<dbReference type="GO" id="GO:0005886">
    <property type="term" value="C:plasma membrane"/>
    <property type="evidence" value="ECO:0007669"/>
    <property type="project" value="UniProtKB-SubCell"/>
</dbReference>
<comment type="subcellular location">
    <subcellularLocation>
        <location evidence="2 11">Cell membrane</location>
        <topology evidence="2 11">Peripheral membrane protein</topology>
    </subcellularLocation>
</comment>
<dbReference type="Gene3D" id="1.10.287.80">
    <property type="entry name" value="ATP synthase, gamma subunit, helix hairpin domain"/>
    <property type="match status" value="2"/>
</dbReference>
<evidence type="ECO:0000256" key="3">
    <source>
        <dbReference type="ARBA" id="ARBA00007681"/>
    </source>
</evidence>
<evidence type="ECO:0000313" key="12">
    <source>
        <dbReference type="EMBL" id="GGH84089.1"/>
    </source>
</evidence>
<dbReference type="FunFam" id="3.40.1380.10:FF:000002">
    <property type="entry name" value="ATP synthase gamma chain"/>
    <property type="match status" value="1"/>
</dbReference>
<dbReference type="InterPro" id="IPR035968">
    <property type="entry name" value="ATP_synth_F1_ATPase_gsu"/>
</dbReference>
<comment type="subunit">
    <text evidence="11">F-type ATPases have 2 components, CF(1) - the catalytic core - and CF(0) - the membrane proton channel. CF(1) has five subunits: alpha(3), beta(3), gamma(1), delta(1), epsilon(1). CF(0) has three main subunits: a, b and c.</text>
</comment>
<dbReference type="RefSeq" id="WP_188497841.1">
    <property type="nucleotide sequence ID" value="NZ_BMFV01000020.1"/>
</dbReference>
<dbReference type="InterPro" id="IPR000131">
    <property type="entry name" value="ATP_synth_F1_gsu"/>
</dbReference>
<organism evidence="12 13">
    <name type="scientific">Pullulanibacillus pueri</name>
    <dbReference type="NCBI Taxonomy" id="1437324"/>
    <lineage>
        <taxon>Bacteria</taxon>
        <taxon>Bacillati</taxon>
        <taxon>Bacillota</taxon>
        <taxon>Bacilli</taxon>
        <taxon>Bacillales</taxon>
        <taxon>Sporolactobacillaceae</taxon>
        <taxon>Pullulanibacillus</taxon>
    </lineage>
</organism>
<evidence type="ECO:0000256" key="5">
    <source>
        <dbReference type="ARBA" id="ARBA00022475"/>
    </source>
</evidence>
<keyword evidence="4 11" id="KW-0813">Transport</keyword>
<dbReference type="InterPro" id="IPR023632">
    <property type="entry name" value="ATP_synth_F1_gsu_CS"/>
</dbReference>
<keyword evidence="7 11" id="KW-0406">Ion transport</keyword>
<evidence type="ECO:0000256" key="10">
    <source>
        <dbReference type="ARBA" id="ARBA00023310"/>
    </source>
</evidence>
<keyword evidence="5 11" id="KW-1003">Cell membrane</keyword>
<keyword evidence="8 11" id="KW-0472">Membrane</keyword>
<comment type="function">
    <text evidence="1 11">Produces ATP from ADP in the presence of a proton gradient across the membrane. The gamma chain is believed to be important in regulating ATPase activity and the flow of protons through the CF(0) complex.</text>
</comment>
<reference evidence="12" key="2">
    <citation type="submission" date="2020-09" db="EMBL/GenBank/DDBJ databases">
        <authorList>
            <person name="Sun Q."/>
            <person name="Zhou Y."/>
        </authorList>
    </citation>
    <scope>NUCLEOTIDE SEQUENCE</scope>
    <source>
        <strain evidence="12">CGMCC 1.12777</strain>
    </source>
</reference>
<evidence type="ECO:0000256" key="1">
    <source>
        <dbReference type="ARBA" id="ARBA00003456"/>
    </source>
</evidence>
<dbReference type="GO" id="GO:0045259">
    <property type="term" value="C:proton-transporting ATP synthase complex"/>
    <property type="evidence" value="ECO:0007669"/>
    <property type="project" value="UniProtKB-KW"/>
</dbReference>
<dbReference type="AlphaFoldDB" id="A0A8J2ZX06"/>
<protein>
    <recommendedName>
        <fullName evidence="11">ATP synthase gamma chain</fullName>
    </recommendedName>
    <alternativeName>
        <fullName evidence="11">ATP synthase F1 sector gamma subunit</fullName>
    </alternativeName>
    <alternativeName>
        <fullName evidence="11">F-ATPase gamma subunit</fullName>
    </alternativeName>
</protein>
<dbReference type="PROSITE" id="PS00153">
    <property type="entry name" value="ATPASE_GAMMA"/>
    <property type="match status" value="1"/>
</dbReference>
<evidence type="ECO:0000313" key="13">
    <source>
        <dbReference type="Proteomes" id="UP000656813"/>
    </source>
</evidence>
<keyword evidence="6 11" id="KW-0375">Hydrogen ion transport</keyword>
<keyword evidence="13" id="KW-1185">Reference proteome</keyword>
<evidence type="ECO:0000256" key="7">
    <source>
        <dbReference type="ARBA" id="ARBA00023065"/>
    </source>
</evidence>
<dbReference type="GO" id="GO:0005524">
    <property type="term" value="F:ATP binding"/>
    <property type="evidence" value="ECO:0007669"/>
    <property type="project" value="UniProtKB-UniRule"/>
</dbReference>
<evidence type="ECO:0000256" key="2">
    <source>
        <dbReference type="ARBA" id="ARBA00004202"/>
    </source>
</evidence>
<dbReference type="HAMAP" id="MF_00815">
    <property type="entry name" value="ATP_synth_gamma_bact"/>
    <property type="match status" value="1"/>
</dbReference>
<evidence type="ECO:0000256" key="6">
    <source>
        <dbReference type="ARBA" id="ARBA00022781"/>
    </source>
</evidence>